<evidence type="ECO:0000313" key="12">
    <source>
        <dbReference type="RefSeq" id="XP_031570033.1"/>
    </source>
</evidence>
<dbReference type="InterPro" id="IPR017452">
    <property type="entry name" value="GPCR_Rhodpsn_7TM"/>
</dbReference>
<feature type="transmembrane region" description="Helical" evidence="8">
    <location>
        <begin position="247"/>
        <end position="268"/>
    </location>
</feature>
<feature type="domain" description="G-protein coupled receptors family 1 profile" evidence="9">
    <location>
        <begin position="38"/>
        <end position="296"/>
    </location>
</feature>
<dbReference type="KEGG" id="aten:116304434"/>
<evidence type="ECO:0000313" key="10">
    <source>
        <dbReference type="Proteomes" id="UP000515163"/>
    </source>
</evidence>
<dbReference type="PRINTS" id="PR00237">
    <property type="entry name" value="GPCRRHODOPSN"/>
</dbReference>
<organism evidence="10 11">
    <name type="scientific">Actinia tenebrosa</name>
    <name type="common">Australian red waratah sea anemone</name>
    <dbReference type="NCBI Taxonomy" id="6105"/>
    <lineage>
        <taxon>Eukaryota</taxon>
        <taxon>Metazoa</taxon>
        <taxon>Cnidaria</taxon>
        <taxon>Anthozoa</taxon>
        <taxon>Hexacorallia</taxon>
        <taxon>Actiniaria</taxon>
        <taxon>Actiniidae</taxon>
        <taxon>Actinia</taxon>
    </lineage>
</organism>
<dbReference type="Proteomes" id="UP000515163">
    <property type="component" value="Unplaced"/>
</dbReference>
<dbReference type="Pfam" id="PF00001">
    <property type="entry name" value="7tm_1"/>
    <property type="match status" value="1"/>
</dbReference>
<dbReference type="InterPro" id="IPR000276">
    <property type="entry name" value="GPCR_Rhodpsn"/>
</dbReference>
<feature type="transmembrane region" description="Helical" evidence="8">
    <location>
        <begin position="27"/>
        <end position="47"/>
    </location>
</feature>
<evidence type="ECO:0000256" key="5">
    <source>
        <dbReference type="ARBA" id="ARBA00023136"/>
    </source>
</evidence>
<dbReference type="CDD" id="cd00637">
    <property type="entry name" value="7tm_classA_rhodopsin-like"/>
    <property type="match status" value="1"/>
</dbReference>
<dbReference type="InterPro" id="IPR050125">
    <property type="entry name" value="GPCR_opsins"/>
</dbReference>
<keyword evidence="6" id="KW-0675">Receptor</keyword>
<keyword evidence="5 8" id="KW-0472">Membrane</keyword>
<evidence type="ECO:0000313" key="11">
    <source>
        <dbReference type="RefSeq" id="XP_031570031.1"/>
    </source>
</evidence>
<comment type="subcellular location">
    <subcellularLocation>
        <location evidence="1">Membrane</location>
        <topology evidence="1">Multi-pass membrane protein</topology>
    </subcellularLocation>
</comment>
<dbReference type="PROSITE" id="PS50262">
    <property type="entry name" value="G_PROTEIN_RECEP_F1_2"/>
    <property type="match status" value="1"/>
</dbReference>
<protein>
    <submittedName>
        <fullName evidence="11 12">D(1) dopamine receptor-like</fullName>
    </submittedName>
</protein>
<dbReference type="SUPFAM" id="SSF81321">
    <property type="entry name" value="Family A G protein-coupled receptor-like"/>
    <property type="match status" value="1"/>
</dbReference>
<evidence type="ECO:0000256" key="6">
    <source>
        <dbReference type="ARBA" id="ARBA00023170"/>
    </source>
</evidence>
<dbReference type="GeneID" id="116304434"/>
<dbReference type="Gene3D" id="1.20.1070.10">
    <property type="entry name" value="Rhodopsin 7-helix transmembrane proteins"/>
    <property type="match status" value="1"/>
</dbReference>
<reference evidence="11 12" key="1">
    <citation type="submission" date="2025-04" db="UniProtKB">
        <authorList>
            <consortium name="RefSeq"/>
        </authorList>
    </citation>
    <scope>IDENTIFICATION</scope>
    <source>
        <tissue evidence="11 12">Tentacle</tissue>
    </source>
</reference>
<evidence type="ECO:0000256" key="3">
    <source>
        <dbReference type="ARBA" id="ARBA00022989"/>
    </source>
</evidence>
<sequence length="339" mass="37951">MDKEHTKTQLYELSHRSLAETIVETGFLVLIAVTSLIGNALVLFVFYKSPRLRSRVTSYYIITLAISDVLLSTIVMPIGIAGAASGRDIFGSKTGEGIQWVYTELVFGSVLTTALIAVNRFFCVTKPSIYRKYFKPRPAKITIVSAWLFSLTFIAVMYLSGMCTFEFYPGCFMHFPSFRDQITANVIGVSYQMLFAVVPLIITVVCYWKLYKHVKSHNVQVTSNLNAANEVQVPTLSKEEIAVTRSLMALVCGFIVCWIPCSTVFHLATYINLPRRVEAIIVYTSFASSAINPIVYNVFNKPFRRQFLRVCCHPMQNQVIAGGSELSNVSSAKTYQRGA</sequence>
<evidence type="ECO:0000256" key="1">
    <source>
        <dbReference type="ARBA" id="ARBA00004141"/>
    </source>
</evidence>
<dbReference type="AlphaFoldDB" id="A0A6P8IS80"/>
<keyword evidence="4" id="KW-0297">G-protein coupled receptor</keyword>
<evidence type="ECO:0000256" key="7">
    <source>
        <dbReference type="ARBA" id="ARBA00023224"/>
    </source>
</evidence>
<evidence type="ECO:0000259" key="9">
    <source>
        <dbReference type="PROSITE" id="PS50262"/>
    </source>
</evidence>
<feature type="transmembrane region" description="Helical" evidence="8">
    <location>
        <begin position="188"/>
        <end position="208"/>
    </location>
</feature>
<evidence type="ECO:0000256" key="8">
    <source>
        <dbReference type="SAM" id="Phobius"/>
    </source>
</evidence>
<dbReference type="RefSeq" id="XP_031570033.1">
    <property type="nucleotide sequence ID" value="XM_031714173.1"/>
</dbReference>
<dbReference type="PANTHER" id="PTHR24240">
    <property type="entry name" value="OPSIN"/>
    <property type="match status" value="1"/>
</dbReference>
<evidence type="ECO:0000256" key="4">
    <source>
        <dbReference type="ARBA" id="ARBA00023040"/>
    </source>
</evidence>
<keyword evidence="10" id="KW-1185">Reference proteome</keyword>
<feature type="transmembrane region" description="Helical" evidence="8">
    <location>
        <begin position="59"/>
        <end position="80"/>
    </location>
</feature>
<dbReference type="RefSeq" id="XP_031570031.1">
    <property type="nucleotide sequence ID" value="XM_031714171.1"/>
</dbReference>
<proteinExistence type="predicted"/>
<name>A0A6P8IS80_ACTTE</name>
<dbReference type="OrthoDB" id="6147740at2759"/>
<dbReference type="GO" id="GO:0016020">
    <property type="term" value="C:membrane"/>
    <property type="evidence" value="ECO:0007669"/>
    <property type="project" value="UniProtKB-SubCell"/>
</dbReference>
<feature type="transmembrane region" description="Helical" evidence="8">
    <location>
        <begin position="280"/>
        <end position="299"/>
    </location>
</feature>
<dbReference type="GO" id="GO:0004930">
    <property type="term" value="F:G protein-coupled receptor activity"/>
    <property type="evidence" value="ECO:0007669"/>
    <property type="project" value="UniProtKB-KW"/>
</dbReference>
<keyword evidence="2 8" id="KW-0812">Transmembrane</keyword>
<feature type="transmembrane region" description="Helical" evidence="8">
    <location>
        <begin position="143"/>
        <end position="168"/>
    </location>
</feature>
<accession>A0A6P8IS80</accession>
<dbReference type="SMART" id="SM01381">
    <property type="entry name" value="7TM_GPCR_Srsx"/>
    <property type="match status" value="1"/>
</dbReference>
<feature type="transmembrane region" description="Helical" evidence="8">
    <location>
        <begin position="100"/>
        <end position="122"/>
    </location>
</feature>
<keyword evidence="7" id="KW-0807">Transducer</keyword>
<keyword evidence="3 8" id="KW-1133">Transmembrane helix</keyword>
<gene>
    <name evidence="11 12" type="primary">LOC116304434</name>
</gene>
<evidence type="ECO:0000256" key="2">
    <source>
        <dbReference type="ARBA" id="ARBA00022692"/>
    </source>
</evidence>